<dbReference type="InterPro" id="IPR045351">
    <property type="entry name" value="DUF6531"/>
</dbReference>
<dbReference type="InterPro" id="IPR008969">
    <property type="entry name" value="CarboxyPept-like_regulatory"/>
</dbReference>
<dbReference type="SUPFAM" id="SSF49464">
    <property type="entry name" value="Carboxypeptidase regulatory domain-like"/>
    <property type="match status" value="1"/>
</dbReference>
<evidence type="ECO:0000259" key="3">
    <source>
        <dbReference type="Pfam" id="PF13205"/>
    </source>
</evidence>
<dbReference type="Gene3D" id="2.180.10.10">
    <property type="entry name" value="RHS repeat-associated core"/>
    <property type="match status" value="4"/>
</dbReference>
<dbReference type="Pfam" id="PF25023">
    <property type="entry name" value="TEN_YD-shell"/>
    <property type="match status" value="2"/>
</dbReference>
<dbReference type="Proteomes" id="UP000712673">
    <property type="component" value="Unassembled WGS sequence"/>
</dbReference>
<dbReference type="Pfam" id="PF13205">
    <property type="entry name" value="Big_5"/>
    <property type="match status" value="1"/>
</dbReference>
<evidence type="ECO:0000256" key="2">
    <source>
        <dbReference type="ARBA" id="ARBA00022737"/>
    </source>
</evidence>
<evidence type="ECO:0000256" key="1">
    <source>
        <dbReference type="ARBA" id="ARBA00022729"/>
    </source>
</evidence>
<proteinExistence type="predicted"/>
<sequence>PPAVVDSDPRDGATAVRVDQTLSVRFSTPLAVTSLNTETVVLFGPDGQVPVRVTPAADGLLVSALPEQALRPGAHYALLVQGAMDARHQTLAWVAIRFTTQTLGPPHAAVAMGAASLPATATDDGEAWLPGPEQWQGHWRTSRPLPEAVMALLKHAALGRKARTSTSAHPVVASPEHLLAAPAVTGIGGTVLKLTDVPLAHVAVTIGSRTVRTDVQGRFELTSIPPGQHEISVDGRTVPGGREYLHVIFKVEVREQGLTELPHAVYLPQVRAMDWISVSSPTTADTVIRHPAWPEVEVLHVPRDTVFRDRQGTILTRFALVPVPLDRAPYPTPAAFPMYFLLHPGGILVDGTSTRGMQTVYPNVLQQPPGTEHVLWSYDPQGDGWRVYGKGYVSQQGSYVEPEAGADLHAHMGAGHSLPPGAPPPLIAPVPECPCFAGDPVDCTTGLFFHTRTDIVLDDVLPLVFARTYRPDDSTLRAFGKGANHNYGIYLRNPHVGSRERVELILADGSRVLLPRIGGTDLHTDFVWRHTATPSRFYGAELTAPRLSDVGEVWDLRLKDGTRYVFGSPSGLLEQVIDRNGNSLFFTYNGGRLLQITTTHGRYVQLQYDVFGRITDITDFTGRTWRYQYTPAGSLVLATYPDLSSETYTYDSPDFPGGMDTVRDRRGHLMVRNTYDTNGRVIRQTLADGGVYHFAYTLDADGHIRQTEVTNPRGQVLRREFNAAGFLTRQTRGLGLSIAQVETYTRNASHFVTTSTDPLGRVTSYAYDAVGNVTRLTLLAGTPDATTWRYAYEPLYNQLRSITDPLGHITTLSYDSEGNLLQLRDPLGHRATFTYDPLGRPLTASQHVGSTPLTATFTYDGPDLVRLKDPLGRVVTLTPDLLGRTLAVRDPLGRLSRFTYDALDRVVTQVDPQGRTLRYTYDSHGNLLTFTDANHHVTTFTYDPRNRLVSKTDALLKMESYRYDAAGNLTFLTDRKGQVAGFSYDALNRLAKASYGAASTTAPVYTSSTRYSYDQGDRLLKLQDSLAGTITRTYDPRFDTVTQETTPEGTVTYTYDAHGLRTTMLPTGGTPISYSYDAANRLVSLTQAAGAGGGAVPGTVQTVSVGYDTANRQTSLTLPNGIHVTYTYDAASQLTSITYKKADATVLGDLTYTYDANGQRIAMGGSLADSDLPQPFGLARYDANNRLIKLDKVSYTYDDNGNMLSDGVNTYTWNARNQLVAIRGAHTATYTYDGFGRRRKGLTTSTLYDGWNPIQLKHGAIVVENRLTGLRLDAYYARVRDGVVQSYLTDALGSTMQLRDQAQRVVADYVYDPYGGAATSVDTNLVRYTGREQDFADVYYYRNRYYKPSIGRFLSEDPLGLAGRDANLYRYTANDPANRVDPLGLEDIVIFRTNEYGVHDIYGITDPDSGTRLFFDFVPNAAGDVDRVFHYVPGTFQYRGTQLPPNIQQTIVGKINLPPEAARQVIRAFREAIASPAQPSFNVCLANCRARPAQLINRALGLSLIRYDPIEGAIGKFFPQTNLTGYHFFMPSPHIIAPIVIRRLIGTN</sequence>
<dbReference type="Pfam" id="PF05593">
    <property type="entry name" value="RHS_repeat"/>
    <property type="match status" value="4"/>
</dbReference>
<protein>
    <recommendedName>
        <fullName evidence="8">SbsA Ig-like domain-containing protein</fullName>
    </recommendedName>
</protein>
<evidence type="ECO:0000259" key="4">
    <source>
        <dbReference type="Pfam" id="PF20148"/>
    </source>
</evidence>
<dbReference type="EMBL" id="VGLS01000092">
    <property type="protein sequence ID" value="MBM3223077.1"/>
    <property type="molecule type" value="Genomic_DNA"/>
</dbReference>
<feature type="domain" description="Teneurin-like YD-shell" evidence="5">
    <location>
        <begin position="659"/>
        <end position="842"/>
    </location>
</feature>
<feature type="domain" description="Teneurin-like YD-shell" evidence="5">
    <location>
        <begin position="1100"/>
        <end position="1376"/>
    </location>
</feature>
<keyword evidence="1" id="KW-0732">Signal</keyword>
<dbReference type="InterPro" id="IPR032812">
    <property type="entry name" value="SbsA_Ig"/>
</dbReference>
<evidence type="ECO:0008006" key="8">
    <source>
        <dbReference type="Google" id="ProtNLM"/>
    </source>
</evidence>
<organism evidence="6 7">
    <name type="scientific">Tectimicrobiota bacterium</name>
    <dbReference type="NCBI Taxonomy" id="2528274"/>
    <lineage>
        <taxon>Bacteria</taxon>
        <taxon>Pseudomonadati</taxon>
        <taxon>Nitrospinota/Tectimicrobiota group</taxon>
        <taxon>Candidatus Tectimicrobiota</taxon>
    </lineage>
</organism>
<evidence type="ECO:0000259" key="5">
    <source>
        <dbReference type="Pfam" id="PF25023"/>
    </source>
</evidence>
<dbReference type="InterPro" id="IPR031325">
    <property type="entry name" value="RHS_repeat"/>
</dbReference>
<feature type="domain" description="DUF6531" evidence="4">
    <location>
        <begin position="438"/>
        <end position="512"/>
    </location>
</feature>
<feature type="domain" description="SbsA Ig-like" evidence="3">
    <location>
        <begin position="1"/>
        <end position="100"/>
    </location>
</feature>
<evidence type="ECO:0000313" key="6">
    <source>
        <dbReference type="EMBL" id="MBM3223077.1"/>
    </source>
</evidence>
<comment type="caution">
    <text evidence="6">The sequence shown here is derived from an EMBL/GenBank/DDBJ whole genome shotgun (WGS) entry which is preliminary data.</text>
</comment>
<dbReference type="Pfam" id="PF20148">
    <property type="entry name" value="DUF6531"/>
    <property type="match status" value="1"/>
</dbReference>
<dbReference type="InterPro" id="IPR056823">
    <property type="entry name" value="TEN-like_YD-shell"/>
</dbReference>
<dbReference type="PANTHER" id="PTHR32305">
    <property type="match status" value="1"/>
</dbReference>
<dbReference type="NCBIfam" id="TIGR01643">
    <property type="entry name" value="YD_repeat_2x"/>
    <property type="match status" value="9"/>
</dbReference>
<dbReference type="NCBIfam" id="TIGR03696">
    <property type="entry name" value="Rhs_assc_core"/>
    <property type="match status" value="1"/>
</dbReference>
<keyword evidence="2" id="KW-0677">Repeat</keyword>
<evidence type="ECO:0000313" key="7">
    <source>
        <dbReference type="Proteomes" id="UP000712673"/>
    </source>
</evidence>
<gene>
    <name evidence="6" type="ORF">FJZ47_04645</name>
</gene>
<name>A0A938AZX1_UNCTE</name>
<dbReference type="InterPro" id="IPR006530">
    <property type="entry name" value="YD"/>
</dbReference>
<dbReference type="InterPro" id="IPR050708">
    <property type="entry name" value="T6SS_VgrG/RHS"/>
</dbReference>
<dbReference type="PANTHER" id="PTHR32305:SF15">
    <property type="entry name" value="PROTEIN RHSA-RELATED"/>
    <property type="match status" value="1"/>
</dbReference>
<accession>A0A938AZX1</accession>
<feature type="non-terminal residue" evidence="6">
    <location>
        <position position="1"/>
    </location>
</feature>
<reference evidence="6" key="1">
    <citation type="submission" date="2019-03" db="EMBL/GenBank/DDBJ databases">
        <title>Lake Tanganyika Metagenome-Assembled Genomes (MAGs).</title>
        <authorList>
            <person name="Tran P."/>
        </authorList>
    </citation>
    <scope>NUCLEOTIDE SEQUENCE</scope>
    <source>
        <strain evidence="6">K_DeepCast_65m_m2_066</strain>
    </source>
</reference>
<dbReference type="InterPro" id="IPR022385">
    <property type="entry name" value="Rhs_assc_core"/>
</dbReference>